<name>A0ABD2K9W2_HETSC</name>
<dbReference type="InterPro" id="IPR012337">
    <property type="entry name" value="RNaseH-like_sf"/>
</dbReference>
<evidence type="ECO:0000313" key="4">
    <source>
        <dbReference type="Proteomes" id="UP001620645"/>
    </source>
</evidence>
<reference evidence="3 4" key="1">
    <citation type="submission" date="2024-10" db="EMBL/GenBank/DDBJ databases">
        <authorList>
            <person name="Kim D."/>
        </authorList>
    </citation>
    <scope>NUCLEOTIDE SEQUENCE [LARGE SCALE GENOMIC DNA]</scope>
    <source>
        <strain evidence="3">Taebaek</strain>
    </source>
</reference>
<feature type="compositionally biased region" description="Basic residues" evidence="1">
    <location>
        <begin position="1"/>
        <end position="10"/>
    </location>
</feature>
<dbReference type="SUPFAM" id="SSF53098">
    <property type="entry name" value="Ribonuclease H-like"/>
    <property type="match status" value="1"/>
</dbReference>
<dbReference type="PANTHER" id="PTHR37984:SF5">
    <property type="entry name" value="PROTEIN NYNRIN-LIKE"/>
    <property type="match status" value="1"/>
</dbReference>
<dbReference type="InterPro" id="IPR001584">
    <property type="entry name" value="Integrase_cat-core"/>
</dbReference>
<feature type="domain" description="Integrase catalytic" evidence="2">
    <location>
        <begin position="1"/>
        <end position="129"/>
    </location>
</feature>
<dbReference type="InterPro" id="IPR050951">
    <property type="entry name" value="Retrovirus_Pol_polyprotein"/>
</dbReference>
<feature type="compositionally biased region" description="Acidic residues" evidence="1">
    <location>
        <begin position="157"/>
        <end position="167"/>
    </location>
</feature>
<comment type="caution">
    <text evidence="3">The sequence shown here is derived from an EMBL/GenBank/DDBJ whole genome shotgun (WGS) entry which is preliminary data.</text>
</comment>
<gene>
    <name evidence="3" type="ORF">niasHS_003111</name>
</gene>
<feature type="region of interest" description="Disordered" evidence="1">
    <location>
        <begin position="1"/>
        <end position="25"/>
    </location>
</feature>
<dbReference type="EMBL" id="JBICCN010000039">
    <property type="protein sequence ID" value="KAL3099656.1"/>
    <property type="molecule type" value="Genomic_DNA"/>
</dbReference>
<dbReference type="PROSITE" id="PS50994">
    <property type="entry name" value="INTEGRASE"/>
    <property type="match status" value="1"/>
</dbReference>
<dbReference type="AlphaFoldDB" id="A0ABD2K9W2"/>
<keyword evidence="4" id="KW-1185">Reference proteome</keyword>
<accession>A0ABD2K9W2</accession>
<evidence type="ECO:0000259" key="2">
    <source>
        <dbReference type="PROSITE" id="PS50994"/>
    </source>
</evidence>
<dbReference type="Gene3D" id="3.30.420.10">
    <property type="entry name" value="Ribonuclease H-like superfamily/Ribonuclease H"/>
    <property type="match status" value="1"/>
</dbReference>
<dbReference type="Proteomes" id="UP001620645">
    <property type="component" value="Unassembled WGS sequence"/>
</dbReference>
<evidence type="ECO:0000313" key="3">
    <source>
        <dbReference type="EMBL" id="KAL3099656.1"/>
    </source>
</evidence>
<dbReference type="PANTHER" id="PTHR37984">
    <property type="entry name" value="PROTEIN CBG26694"/>
    <property type="match status" value="1"/>
</dbReference>
<sequence>MLFRNTRRYSKWPPNRQRQQSKNRHLFSRHGIPEILVSDNGTQFTSNEFDKFMAVNGVNHLFSAPYNPMSNGQAEGFVGTFKRTIFQNWQQGKISKRTGVIYDVAFADGRSGRYHANQLRPRNMSDSDDQLSVMFGVFDITKPIAVEEQREIPLEMQLEEQHDEQENFEGQNELGQQQRDPQRDRRPPQRFSP</sequence>
<evidence type="ECO:0000256" key="1">
    <source>
        <dbReference type="SAM" id="MobiDB-lite"/>
    </source>
</evidence>
<dbReference type="Pfam" id="PF00665">
    <property type="entry name" value="rve"/>
    <property type="match status" value="1"/>
</dbReference>
<protein>
    <recommendedName>
        <fullName evidence="2">Integrase catalytic domain-containing protein</fullName>
    </recommendedName>
</protein>
<proteinExistence type="predicted"/>
<feature type="region of interest" description="Disordered" evidence="1">
    <location>
        <begin position="154"/>
        <end position="193"/>
    </location>
</feature>
<dbReference type="InterPro" id="IPR036397">
    <property type="entry name" value="RNaseH_sf"/>
</dbReference>
<organism evidence="3 4">
    <name type="scientific">Heterodera schachtii</name>
    <name type="common">Sugarbeet cyst nematode worm</name>
    <name type="synonym">Tylenchus schachtii</name>
    <dbReference type="NCBI Taxonomy" id="97005"/>
    <lineage>
        <taxon>Eukaryota</taxon>
        <taxon>Metazoa</taxon>
        <taxon>Ecdysozoa</taxon>
        <taxon>Nematoda</taxon>
        <taxon>Chromadorea</taxon>
        <taxon>Rhabditida</taxon>
        <taxon>Tylenchina</taxon>
        <taxon>Tylenchomorpha</taxon>
        <taxon>Tylenchoidea</taxon>
        <taxon>Heteroderidae</taxon>
        <taxon>Heteroderinae</taxon>
        <taxon>Heterodera</taxon>
    </lineage>
</organism>